<dbReference type="InterPro" id="IPR015942">
    <property type="entry name" value="Asp/Glu/hydantoin_racemase"/>
</dbReference>
<dbReference type="PANTHER" id="PTHR28047:SF5">
    <property type="entry name" value="PROTEIN DCG1"/>
    <property type="match status" value="1"/>
</dbReference>
<dbReference type="InterPro" id="IPR052186">
    <property type="entry name" value="Hydantoin_racemase-like"/>
</dbReference>
<evidence type="ECO:0008006" key="4">
    <source>
        <dbReference type="Google" id="ProtNLM"/>
    </source>
</evidence>
<dbReference type="PANTHER" id="PTHR28047">
    <property type="entry name" value="PROTEIN DCG1"/>
    <property type="match status" value="1"/>
</dbReference>
<dbReference type="AlphaFoldDB" id="A0A0D0JZY9"/>
<name>A0A0D0JZY9_9PSED</name>
<accession>A0A0D0JZY9</accession>
<sequence>MKIRVINPNGSAGMAQLLDATCQGIKAADTQLSVIHLPGSVASIEGAADGVCAAYHLLGAMRQGQEEGVQGFVIACFDDTGLDAARELASGPVLGIGEAAMHAASMLSVRYSILTSLPRSIHIIERNMHSYGLQRRCANIHAADIPVLELERDPAHYLRLRDLGQQILRDDRSECLVMGCAGMSQWAQRLQEDLGVPVVDGVQVALKWVEALVQLRLGSSKSLSYAWPREKVV</sequence>
<dbReference type="OrthoDB" id="9791723at2"/>
<comment type="caution">
    <text evidence="2">The sequence shown here is derived from an EMBL/GenBank/DDBJ whole genome shotgun (WGS) entry which is preliminary data.</text>
</comment>
<dbReference type="Gene3D" id="3.40.50.12500">
    <property type="match status" value="1"/>
</dbReference>
<reference evidence="2 3" key="1">
    <citation type="submission" date="2014-12" db="EMBL/GenBank/DDBJ databases">
        <title>16Stimator: statistical estimation of ribosomal gene copy numbers from draft genome assemblies.</title>
        <authorList>
            <person name="Perisin M.A."/>
            <person name="Vetter M."/>
            <person name="Gilbert J.A."/>
            <person name="Bergelson J."/>
        </authorList>
    </citation>
    <scope>NUCLEOTIDE SEQUENCE [LARGE SCALE GENOMIC DNA]</scope>
    <source>
        <strain evidence="2 3">MEJ086</strain>
    </source>
</reference>
<gene>
    <name evidence="2" type="ORF">RU08_09195</name>
</gene>
<evidence type="ECO:0000256" key="1">
    <source>
        <dbReference type="ARBA" id="ARBA00038414"/>
    </source>
</evidence>
<dbReference type="InterPro" id="IPR053714">
    <property type="entry name" value="Iso_Racemase_Enz_sf"/>
</dbReference>
<evidence type="ECO:0000313" key="2">
    <source>
        <dbReference type="EMBL" id="KIQ01318.1"/>
    </source>
</evidence>
<dbReference type="RefSeq" id="WP_042553489.1">
    <property type="nucleotide sequence ID" value="NZ_JXQW01000023.1"/>
</dbReference>
<organism evidence="2 3">
    <name type="scientific">Pseudomonas fulva</name>
    <dbReference type="NCBI Taxonomy" id="47880"/>
    <lineage>
        <taxon>Bacteria</taxon>
        <taxon>Pseudomonadati</taxon>
        <taxon>Pseudomonadota</taxon>
        <taxon>Gammaproteobacteria</taxon>
        <taxon>Pseudomonadales</taxon>
        <taxon>Pseudomonadaceae</taxon>
        <taxon>Pseudomonas</taxon>
    </lineage>
</organism>
<comment type="similarity">
    <text evidence="1">Belongs to the HyuE racemase family.</text>
</comment>
<evidence type="ECO:0000313" key="3">
    <source>
        <dbReference type="Proteomes" id="UP000032068"/>
    </source>
</evidence>
<dbReference type="GO" id="GO:0047661">
    <property type="term" value="F:amino-acid racemase activity"/>
    <property type="evidence" value="ECO:0007669"/>
    <property type="project" value="InterPro"/>
</dbReference>
<dbReference type="Proteomes" id="UP000032068">
    <property type="component" value="Unassembled WGS sequence"/>
</dbReference>
<dbReference type="Pfam" id="PF01177">
    <property type="entry name" value="Asp_Glu_race"/>
    <property type="match status" value="1"/>
</dbReference>
<dbReference type="EMBL" id="JXQW01000023">
    <property type="protein sequence ID" value="KIQ01318.1"/>
    <property type="molecule type" value="Genomic_DNA"/>
</dbReference>
<proteinExistence type="inferred from homology"/>
<protein>
    <recommendedName>
        <fullName evidence="4">Hydantoin racemase</fullName>
    </recommendedName>
</protein>